<dbReference type="Proteomes" id="UP000766698">
    <property type="component" value="Unassembled WGS sequence"/>
</dbReference>
<keyword evidence="3" id="KW-1185">Reference proteome</keyword>
<proteinExistence type="predicted"/>
<evidence type="ECO:0008006" key="4">
    <source>
        <dbReference type="Google" id="ProtNLM"/>
    </source>
</evidence>
<evidence type="ECO:0000313" key="2">
    <source>
        <dbReference type="EMBL" id="MBB1247122.1"/>
    </source>
</evidence>
<accession>A0ABR6EP42</accession>
<protein>
    <recommendedName>
        <fullName evidence="4">Serine/threonine protein kinase</fullName>
    </recommendedName>
</protein>
<name>A0ABR6EP42_9ACTN</name>
<reference evidence="3" key="1">
    <citation type="journal article" date="2020" name="Syst. Appl. Microbiol.">
        <title>Streptomyces alkaliterrae sp. nov., isolated from an alkaline soil, and emended descriptions of Streptomyces alkaliphilus, Streptomyces calidiresistens and Streptomyces durbertensis.</title>
        <authorList>
            <person name="Swiecimska M."/>
            <person name="Golinska P."/>
            <person name="Nouioui I."/>
            <person name="Wypij M."/>
            <person name="Rai M."/>
            <person name="Sangal V."/>
            <person name="Goodfellow M."/>
        </authorList>
    </citation>
    <scope>NUCLEOTIDE SEQUENCE [LARGE SCALE GENOMIC DNA]</scope>
    <source>
        <strain evidence="3">DSM 104538</strain>
    </source>
</reference>
<gene>
    <name evidence="2" type="ORF">GL263_26765</name>
</gene>
<organism evidence="2 3">
    <name type="scientific">Streptomyces durbertensis</name>
    <dbReference type="NCBI Taxonomy" id="2448886"/>
    <lineage>
        <taxon>Bacteria</taxon>
        <taxon>Bacillati</taxon>
        <taxon>Actinomycetota</taxon>
        <taxon>Actinomycetes</taxon>
        <taxon>Kitasatosporales</taxon>
        <taxon>Streptomycetaceae</taxon>
        <taxon>Streptomyces</taxon>
    </lineage>
</organism>
<feature type="compositionally biased region" description="Acidic residues" evidence="1">
    <location>
        <begin position="11"/>
        <end position="24"/>
    </location>
</feature>
<comment type="caution">
    <text evidence="2">The sequence shown here is derived from an EMBL/GenBank/DDBJ whole genome shotgun (WGS) entry which is preliminary data.</text>
</comment>
<evidence type="ECO:0000256" key="1">
    <source>
        <dbReference type="SAM" id="MobiDB-lite"/>
    </source>
</evidence>
<dbReference type="EMBL" id="WMLF01000782">
    <property type="protein sequence ID" value="MBB1247122.1"/>
    <property type="molecule type" value="Genomic_DNA"/>
</dbReference>
<feature type="compositionally biased region" description="Low complexity" evidence="1">
    <location>
        <begin position="50"/>
        <end position="83"/>
    </location>
</feature>
<sequence length="158" mass="16172">PEDTPSKGADPDGDTPENPDEEPTPGDKEADGTAPGGDDGKPGASRPQGAATPATASPTASDPATSPTAPDPAASSADPALAPRPLPGIGDAAYLNDRLVTADAGLHRDITVVFRAGNVLVTVEYNEWSNDKRRIPGSEELQEKAQKLAKQLAARLDS</sequence>
<feature type="non-terminal residue" evidence="2">
    <location>
        <position position="1"/>
    </location>
</feature>
<evidence type="ECO:0000313" key="3">
    <source>
        <dbReference type="Proteomes" id="UP000766698"/>
    </source>
</evidence>
<feature type="region of interest" description="Disordered" evidence="1">
    <location>
        <begin position="1"/>
        <end position="91"/>
    </location>
</feature>